<evidence type="ECO:0000256" key="1">
    <source>
        <dbReference type="ARBA" id="ARBA00004275"/>
    </source>
</evidence>
<keyword evidence="4" id="KW-0576">Peroxisome</keyword>
<evidence type="ECO:0000313" key="6">
    <source>
        <dbReference type="EMBL" id="EXJ82471.1"/>
    </source>
</evidence>
<dbReference type="CDD" id="cd06558">
    <property type="entry name" value="crotonase-like"/>
    <property type="match status" value="1"/>
</dbReference>
<dbReference type="FunFam" id="3.90.226.10:FF:000048">
    <property type="entry name" value="3,2-trans-enoyl-CoA isomerase"/>
    <property type="match status" value="1"/>
</dbReference>
<dbReference type="Pfam" id="PF00378">
    <property type="entry name" value="ECH_1"/>
    <property type="match status" value="1"/>
</dbReference>
<dbReference type="InterPro" id="IPR029045">
    <property type="entry name" value="ClpP/crotonase-like_dom_sf"/>
</dbReference>
<evidence type="ECO:0000256" key="4">
    <source>
        <dbReference type="ARBA" id="ARBA00023140"/>
    </source>
</evidence>
<dbReference type="GO" id="GO:0006635">
    <property type="term" value="P:fatty acid beta-oxidation"/>
    <property type="evidence" value="ECO:0007669"/>
    <property type="project" value="TreeGrafter"/>
</dbReference>
<keyword evidence="7" id="KW-1185">Reference proteome</keyword>
<dbReference type="eggNOG" id="KOG0016">
    <property type="taxonomic scope" value="Eukaryota"/>
</dbReference>
<dbReference type="GO" id="GO:0016853">
    <property type="term" value="F:isomerase activity"/>
    <property type="evidence" value="ECO:0007669"/>
    <property type="project" value="UniProtKB-KW"/>
</dbReference>
<evidence type="ECO:0000313" key="7">
    <source>
        <dbReference type="Proteomes" id="UP000019478"/>
    </source>
</evidence>
<dbReference type="PANTHER" id="PTHR43684:SF3">
    <property type="entry name" value="PEROXISOMAL D3,D2-ENOYL-COA ISOMERASE"/>
    <property type="match status" value="1"/>
</dbReference>
<dbReference type="RefSeq" id="XP_007734594.1">
    <property type="nucleotide sequence ID" value="XM_007736404.1"/>
</dbReference>
<evidence type="ECO:0000256" key="2">
    <source>
        <dbReference type="ARBA" id="ARBA00005005"/>
    </source>
</evidence>
<dbReference type="AlphaFoldDB" id="W9XZS4"/>
<dbReference type="PANTHER" id="PTHR43684">
    <property type="match status" value="1"/>
</dbReference>
<accession>W9XZS4</accession>
<reference evidence="6 7" key="1">
    <citation type="submission" date="2013-03" db="EMBL/GenBank/DDBJ databases">
        <title>The Genome Sequence of Capronia epimyces CBS 606.96.</title>
        <authorList>
            <consortium name="The Broad Institute Genomics Platform"/>
            <person name="Cuomo C."/>
            <person name="de Hoog S."/>
            <person name="Gorbushina A."/>
            <person name="Walker B."/>
            <person name="Young S.K."/>
            <person name="Zeng Q."/>
            <person name="Gargeya S."/>
            <person name="Fitzgerald M."/>
            <person name="Haas B."/>
            <person name="Abouelleil A."/>
            <person name="Allen A.W."/>
            <person name="Alvarado L."/>
            <person name="Arachchi H.M."/>
            <person name="Berlin A.M."/>
            <person name="Chapman S.B."/>
            <person name="Gainer-Dewar J."/>
            <person name="Goldberg J."/>
            <person name="Griggs A."/>
            <person name="Gujja S."/>
            <person name="Hansen M."/>
            <person name="Howarth C."/>
            <person name="Imamovic A."/>
            <person name="Ireland A."/>
            <person name="Larimer J."/>
            <person name="McCowan C."/>
            <person name="Murphy C."/>
            <person name="Pearson M."/>
            <person name="Poon T.W."/>
            <person name="Priest M."/>
            <person name="Roberts A."/>
            <person name="Saif S."/>
            <person name="Shea T."/>
            <person name="Sisk P."/>
            <person name="Sykes S."/>
            <person name="Wortman J."/>
            <person name="Nusbaum C."/>
            <person name="Birren B."/>
        </authorList>
    </citation>
    <scope>NUCLEOTIDE SEQUENCE [LARGE SCALE GENOMIC DNA]</scope>
    <source>
        <strain evidence="6 7">CBS 606.96</strain>
    </source>
</reference>
<protein>
    <recommendedName>
        <fullName evidence="8">Enoyl-CoA hydratase</fullName>
    </recommendedName>
</protein>
<sequence length="304" mass="33586">MASSSKYPYTDVIFGVKGKIGIIKLNRPRSLNAFGGTLLPELASAIRELNEHPDTVFTVLTGEGRFFSSGADVKARNAQNQREEFPNPTAKKLNFMASQTTTSAVEILRSLIDHKKVLVLALNGPAVGGGAAWFTGVADIVLAAERAYLQVPFSELALVPEFGSATSFAQSIGVHRANDFLLFGRKLTVEELEQWGLVNRIFPSEGFHDQVIEFLEGQLAVNDGKSMMEAKRLQNIPLRKDRLLAVYDAADALAERVMEGAPDERFAAKNRELHREYTATLEDVLPSPVSLQVYQYLRWLTTTD</sequence>
<comment type="caution">
    <text evidence="6">The sequence shown here is derived from an EMBL/GenBank/DDBJ whole genome shotgun (WGS) entry which is preliminary data.</text>
</comment>
<dbReference type="OrthoDB" id="448450at2759"/>
<dbReference type="SUPFAM" id="SSF52096">
    <property type="entry name" value="ClpP/crotonase"/>
    <property type="match status" value="1"/>
</dbReference>
<dbReference type="EMBL" id="AMGY01000005">
    <property type="protein sequence ID" value="EXJ82471.1"/>
    <property type="molecule type" value="Genomic_DNA"/>
</dbReference>
<comment type="similarity">
    <text evidence="3">Belongs to the enoyl-CoA hydratase/isomerase family.</text>
</comment>
<dbReference type="GO" id="GO:0005782">
    <property type="term" value="C:peroxisomal matrix"/>
    <property type="evidence" value="ECO:0007669"/>
    <property type="project" value="TreeGrafter"/>
</dbReference>
<organism evidence="6 7">
    <name type="scientific">Capronia epimyces CBS 606.96</name>
    <dbReference type="NCBI Taxonomy" id="1182542"/>
    <lineage>
        <taxon>Eukaryota</taxon>
        <taxon>Fungi</taxon>
        <taxon>Dikarya</taxon>
        <taxon>Ascomycota</taxon>
        <taxon>Pezizomycotina</taxon>
        <taxon>Eurotiomycetes</taxon>
        <taxon>Chaetothyriomycetidae</taxon>
        <taxon>Chaetothyriales</taxon>
        <taxon>Herpotrichiellaceae</taxon>
        <taxon>Capronia</taxon>
    </lineage>
</organism>
<dbReference type="InterPro" id="IPR051053">
    <property type="entry name" value="ECH/Chromodomain_protein"/>
</dbReference>
<gene>
    <name evidence="6" type="ORF">A1O3_06284</name>
</gene>
<keyword evidence="5" id="KW-0413">Isomerase</keyword>
<evidence type="ECO:0008006" key="8">
    <source>
        <dbReference type="Google" id="ProtNLM"/>
    </source>
</evidence>
<name>W9XZS4_9EURO</name>
<dbReference type="Proteomes" id="UP000019478">
    <property type="component" value="Unassembled WGS sequence"/>
</dbReference>
<dbReference type="GeneID" id="19170394"/>
<dbReference type="HOGENOM" id="CLU_009834_6_0_1"/>
<comment type="pathway">
    <text evidence="2">Lipid metabolism; fatty acid beta-oxidation.</text>
</comment>
<evidence type="ECO:0000256" key="5">
    <source>
        <dbReference type="ARBA" id="ARBA00023235"/>
    </source>
</evidence>
<comment type="subcellular location">
    <subcellularLocation>
        <location evidence="1">Peroxisome</location>
    </subcellularLocation>
</comment>
<dbReference type="InterPro" id="IPR001753">
    <property type="entry name" value="Enoyl-CoA_hydra/iso"/>
</dbReference>
<proteinExistence type="inferred from homology"/>
<dbReference type="STRING" id="1182542.W9XZS4"/>
<dbReference type="Gene3D" id="3.90.226.10">
    <property type="entry name" value="2-enoyl-CoA Hydratase, Chain A, domain 1"/>
    <property type="match status" value="1"/>
</dbReference>
<evidence type="ECO:0000256" key="3">
    <source>
        <dbReference type="ARBA" id="ARBA00005254"/>
    </source>
</evidence>